<dbReference type="PANTHER" id="PTHR45993">
    <property type="entry name" value="B-CELL LYMPHOMA/LEUKEMIA 11"/>
    <property type="match status" value="1"/>
</dbReference>
<dbReference type="GO" id="GO:0005634">
    <property type="term" value="C:nucleus"/>
    <property type="evidence" value="ECO:0007669"/>
    <property type="project" value="UniProtKB-SubCell"/>
</dbReference>
<evidence type="ECO:0000256" key="9">
    <source>
        <dbReference type="ARBA" id="ARBA00023163"/>
    </source>
</evidence>
<keyword evidence="8" id="KW-0805">Transcription regulation</keyword>
<evidence type="ECO:0000259" key="12">
    <source>
        <dbReference type="Pfam" id="PF25491"/>
    </source>
</evidence>
<dbReference type="OMA" id="NITEPRD"/>
<evidence type="ECO:0000256" key="8">
    <source>
        <dbReference type="ARBA" id="ARBA00023015"/>
    </source>
</evidence>
<dbReference type="OrthoDB" id="10046198at2759"/>
<evidence type="ECO:0000256" key="6">
    <source>
        <dbReference type="ARBA" id="ARBA00022833"/>
    </source>
</evidence>
<keyword evidence="3" id="KW-0479">Metal-binding</keyword>
<evidence type="ECO:0000256" key="10">
    <source>
        <dbReference type="ARBA" id="ARBA00023242"/>
    </source>
</evidence>
<feature type="compositionally biased region" description="Basic and acidic residues" evidence="11">
    <location>
        <begin position="13"/>
        <end position="24"/>
    </location>
</feature>
<dbReference type="STRING" id="75743.A0A401NH81"/>
<evidence type="ECO:0000313" key="13">
    <source>
        <dbReference type="EMBL" id="GCB60229.1"/>
    </source>
</evidence>
<reference evidence="13 14" key="1">
    <citation type="journal article" date="2018" name="Nat. Ecol. Evol.">
        <title>Shark genomes provide insights into elasmobranch evolution and the origin of vertebrates.</title>
        <authorList>
            <person name="Hara Y"/>
            <person name="Yamaguchi K"/>
            <person name="Onimaru K"/>
            <person name="Kadota M"/>
            <person name="Koyanagi M"/>
            <person name="Keeley SD"/>
            <person name="Tatsumi K"/>
            <person name="Tanaka K"/>
            <person name="Motone F"/>
            <person name="Kageyama Y"/>
            <person name="Nozu R"/>
            <person name="Adachi N"/>
            <person name="Nishimura O"/>
            <person name="Nakagawa R"/>
            <person name="Tanegashima C"/>
            <person name="Kiyatake I"/>
            <person name="Matsumoto R"/>
            <person name="Murakumo K"/>
            <person name="Nishida K"/>
            <person name="Terakita A"/>
            <person name="Kuratani S"/>
            <person name="Sato K"/>
            <person name="Hyodo S Kuraku.S."/>
        </authorList>
    </citation>
    <scope>NUCLEOTIDE SEQUENCE [LARGE SCALE GENOMIC DNA]</scope>
</reference>
<dbReference type="PANTHER" id="PTHR45993:SF6">
    <property type="entry name" value="C2H2-TYPE DOMAIN-CONTAINING PROTEIN"/>
    <property type="match status" value="1"/>
</dbReference>
<accession>A0A401NH81</accession>
<feature type="region of interest" description="Disordered" evidence="11">
    <location>
        <begin position="1"/>
        <end position="30"/>
    </location>
</feature>
<name>A0A401NH81_SCYTO</name>
<protein>
    <recommendedName>
        <fullName evidence="12">BCL-11A-like CCHC zinc finger domain-containing protein</fullName>
    </recommendedName>
</protein>
<keyword evidence="5" id="KW-0863">Zinc-finger</keyword>
<evidence type="ECO:0000256" key="2">
    <source>
        <dbReference type="ARBA" id="ARBA00022499"/>
    </source>
</evidence>
<evidence type="ECO:0000313" key="14">
    <source>
        <dbReference type="Proteomes" id="UP000288216"/>
    </source>
</evidence>
<keyword evidence="10" id="KW-0539">Nucleus</keyword>
<dbReference type="GO" id="GO:0003700">
    <property type="term" value="F:DNA-binding transcription factor activity"/>
    <property type="evidence" value="ECO:0007669"/>
    <property type="project" value="TreeGrafter"/>
</dbReference>
<keyword evidence="4" id="KW-0677">Repeat</keyword>
<dbReference type="GO" id="GO:0000978">
    <property type="term" value="F:RNA polymerase II cis-regulatory region sequence-specific DNA binding"/>
    <property type="evidence" value="ECO:0007669"/>
    <property type="project" value="TreeGrafter"/>
</dbReference>
<sequence>MSRRKQGNPQHLSKREFSQADHVETASTDEEDVVMAGGLGGSGDHDLLTCGQCQAHFPLADILVFIEHKRKRCNGAGICFEKPVDKRSPSPLHPEPRRVSEPVEIGIQVTPEEDDRPLTPPRRICPKQENIAGELWKYSFGNVPAPAVRCGLLLFGLTRSVPVVLANHLALTD</sequence>
<evidence type="ECO:0000256" key="7">
    <source>
        <dbReference type="ARBA" id="ARBA00022843"/>
    </source>
</evidence>
<dbReference type="GO" id="GO:0006357">
    <property type="term" value="P:regulation of transcription by RNA polymerase II"/>
    <property type="evidence" value="ECO:0007669"/>
    <property type="project" value="TreeGrafter"/>
</dbReference>
<dbReference type="InterPro" id="IPR051497">
    <property type="entry name" value="Dev/Hematopoietic_TF"/>
</dbReference>
<dbReference type="Pfam" id="PF25491">
    <property type="entry name" value="CCHC_BCL-11A"/>
    <property type="match status" value="1"/>
</dbReference>
<keyword evidence="2" id="KW-1017">Isopeptide bond</keyword>
<dbReference type="InterPro" id="IPR057448">
    <property type="entry name" value="BCL-11A_Znf_CCHC"/>
</dbReference>
<proteinExistence type="predicted"/>
<keyword evidence="7" id="KW-0832">Ubl conjugation</keyword>
<evidence type="ECO:0000256" key="4">
    <source>
        <dbReference type="ARBA" id="ARBA00022737"/>
    </source>
</evidence>
<keyword evidence="9" id="KW-0804">Transcription</keyword>
<evidence type="ECO:0000256" key="1">
    <source>
        <dbReference type="ARBA" id="ARBA00004123"/>
    </source>
</evidence>
<dbReference type="GO" id="GO:0008270">
    <property type="term" value="F:zinc ion binding"/>
    <property type="evidence" value="ECO:0007669"/>
    <property type="project" value="UniProtKB-KW"/>
</dbReference>
<keyword evidence="6" id="KW-0862">Zinc</keyword>
<dbReference type="Proteomes" id="UP000288216">
    <property type="component" value="Unassembled WGS sequence"/>
</dbReference>
<evidence type="ECO:0000256" key="3">
    <source>
        <dbReference type="ARBA" id="ARBA00022723"/>
    </source>
</evidence>
<keyword evidence="14" id="KW-1185">Reference proteome</keyword>
<dbReference type="AlphaFoldDB" id="A0A401NH81"/>
<gene>
    <name evidence="13" type="ORF">scyTo_0003906</name>
</gene>
<organism evidence="13 14">
    <name type="scientific">Scyliorhinus torazame</name>
    <name type="common">Cloudy catshark</name>
    <name type="synonym">Catulus torazame</name>
    <dbReference type="NCBI Taxonomy" id="75743"/>
    <lineage>
        <taxon>Eukaryota</taxon>
        <taxon>Metazoa</taxon>
        <taxon>Chordata</taxon>
        <taxon>Craniata</taxon>
        <taxon>Vertebrata</taxon>
        <taxon>Chondrichthyes</taxon>
        <taxon>Elasmobranchii</taxon>
        <taxon>Galeomorphii</taxon>
        <taxon>Galeoidea</taxon>
        <taxon>Carcharhiniformes</taxon>
        <taxon>Scyliorhinidae</taxon>
        <taxon>Scyliorhinus</taxon>
    </lineage>
</organism>
<evidence type="ECO:0000256" key="5">
    <source>
        <dbReference type="ARBA" id="ARBA00022771"/>
    </source>
</evidence>
<feature type="domain" description="BCL-11A-like CCHC zinc finger" evidence="12">
    <location>
        <begin position="47"/>
        <end position="74"/>
    </location>
</feature>
<dbReference type="EMBL" id="BFAA01001107">
    <property type="protein sequence ID" value="GCB60229.1"/>
    <property type="molecule type" value="Genomic_DNA"/>
</dbReference>
<comment type="caution">
    <text evidence="13">The sequence shown here is derived from an EMBL/GenBank/DDBJ whole genome shotgun (WGS) entry which is preliminary data.</text>
</comment>
<comment type="subcellular location">
    <subcellularLocation>
        <location evidence="1">Nucleus</location>
    </subcellularLocation>
</comment>
<evidence type="ECO:0000256" key="11">
    <source>
        <dbReference type="SAM" id="MobiDB-lite"/>
    </source>
</evidence>